<dbReference type="EMBL" id="AAACVH010000021">
    <property type="protein sequence ID" value="EAA8666164.1"/>
    <property type="molecule type" value="Genomic_DNA"/>
</dbReference>
<evidence type="ECO:0000256" key="4">
    <source>
        <dbReference type="SAM" id="Phobius"/>
    </source>
</evidence>
<keyword evidence="3 4" id="KW-0472">Membrane</keyword>
<gene>
    <name evidence="9" type="ORF">A7E06_23730</name>
    <name evidence="11" type="ORF">A7S51_22105</name>
    <name evidence="5" type="ORF">CHC34_25275</name>
    <name evidence="10" type="ORF">EAK82_19200</name>
    <name evidence="7" type="ORF">EE393_05390</name>
    <name evidence="12" type="ORF">FJR63_19430</name>
    <name evidence="8" type="ORF">KO51_18580</name>
    <name evidence="6" type="ORF">NL99_14385</name>
</gene>
<dbReference type="GO" id="GO:0005886">
    <property type="term" value="C:plasma membrane"/>
    <property type="evidence" value="ECO:0007669"/>
    <property type="project" value="UniProtKB-SubCell"/>
</dbReference>
<evidence type="ECO:0000313" key="11">
    <source>
        <dbReference type="EMBL" id="OHJ47628.1"/>
    </source>
</evidence>
<protein>
    <recommendedName>
        <fullName evidence="15">SMP-30/Gluconolactonase/LRE-like region domain-containing protein</fullName>
    </recommendedName>
</protein>
<dbReference type="Proteomes" id="UP000885336">
    <property type="component" value="Unassembled WGS sequence"/>
</dbReference>
<name>A0A1S0ZRA6_SALER</name>
<dbReference type="Proteomes" id="UP000320106">
    <property type="component" value="Unassembled WGS sequence"/>
</dbReference>
<dbReference type="Proteomes" id="UP000885283">
    <property type="component" value="Unassembled WGS sequence"/>
</dbReference>
<feature type="transmembrane region" description="Helical" evidence="4">
    <location>
        <begin position="12"/>
        <end position="35"/>
    </location>
</feature>
<dbReference type="EMBL" id="RNKS01000008">
    <property type="protein sequence ID" value="MGD28461.1"/>
    <property type="molecule type" value="Genomic_DNA"/>
</dbReference>
<keyword evidence="4" id="KW-1133">Transmembrane helix</keyword>
<evidence type="ECO:0000313" key="9">
    <source>
        <dbReference type="EMBL" id="MIV46424.1"/>
    </source>
</evidence>
<dbReference type="EMBL" id="MLTE01000019">
    <property type="protein sequence ID" value="OHJ47628.1"/>
    <property type="molecule type" value="Genomic_DNA"/>
</dbReference>
<comment type="subcellular location">
    <subcellularLocation>
        <location evidence="1">Cell membrane</location>
        <topology evidence="1">Single-pass membrane protein</topology>
    </subcellularLocation>
</comment>
<dbReference type="Proteomes" id="UP000839834">
    <property type="component" value="Unassembled WGS sequence"/>
</dbReference>
<dbReference type="Pfam" id="PF06977">
    <property type="entry name" value="SdiA-regulated"/>
    <property type="match status" value="1"/>
</dbReference>
<reference evidence="12 14" key="5">
    <citation type="submission" date="2019-06" db="EMBL/GenBank/DDBJ databases">
        <title>Comparative genome anaysis of Salmonella and Staphylococcus aureus isolated from China.</title>
        <authorList>
            <person name="Li L."/>
        </authorList>
    </citation>
    <scope>NUCLEOTIDE SEQUENCE [LARGE SCALE GENOMIC DNA]</scope>
    <source>
        <strain evidence="12 14">GSJ/2016-Sal.-012</strain>
    </source>
</reference>
<sequence>MRYGISRDVICYGFFMRLLKRCIVVVLFGVILFMVRDDIRYVYQLILKYGDKPSALTLSGYKAVIQEKPVAGIKSNLSGLTYSAEDRMLFAVINNPPELVWLTTEGQLVGRMPLQGIYDPESIAWSGGNQFQIGSEKEGAVYKTQVDIQRGTMQIISMVKLEGYNKTKNKGLEGTAWDAKNERLYAAKERKPIVIKEVEMSKNGITSVLPSTVTASISDVSGLEYYAPTDSLLVLSDESKMILEISSEWRVRDRLFLTAEWSGLRDDIPQPEGIAMDDENNLYIVSEPNLFYKFSRDIQNDQNVFLLSHHAKTVQGY</sequence>
<keyword evidence="4" id="KW-0812">Transmembrane</keyword>
<dbReference type="Proteomes" id="UP000251994">
    <property type="component" value="Chromosome"/>
</dbReference>
<evidence type="ECO:0000313" key="7">
    <source>
        <dbReference type="EMBL" id="MGD28461.1"/>
    </source>
</evidence>
<dbReference type="EMBL" id="VFRH01000019">
    <property type="protein sequence ID" value="TPQ08789.1"/>
    <property type="molecule type" value="Genomic_DNA"/>
</dbReference>
<dbReference type="SUPFAM" id="SSF50956">
    <property type="entry name" value="Thermostable phytase (3-phytase)"/>
    <property type="match status" value="1"/>
</dbReference>
<evidence type="ECO:0000313" key="5">
    <source>
        <dbReference type="EMBL" id="AXD73923.1"/>
    </source>
</evidence>
<evidence type="ECO:0000313" key="8">
    <source>
        <dbReference type="EMBL" id="MIK93476.1"/>
    </source>
</evidence>
<dbReference type="InterPro" id="IPR009722">
    <property type="entry name" value="YjiK/CarP"/>
</dbReference>
<evidence type="ECO:0000313" key="6">
    <source>
        <dbReference type="EMBL" id="EAA8666164.1"/>
    </source>
</evidence>
<organism evidence="11">
    <name type="scientific">Salmonella enterica</name>
    <name type="common">Salmonella choleraesuis</name>
    <dbReference type="NCBI Taxonomy" id="28901"/>
    <lineage>
        <taxon>Bacteria</taxon>
        <taxon>Pseudomonadati</taxon>
        <taxon>Pseudomonadota</taxon>
        <taxon>Gammaproteobacteria</taxon>
        <taxon>Enterobacterales</taxon>
        <taxon>Enterobacteriaceae</taxon>
        <taxon>Salmonella</taxon>
    </lineage>
</organism>
<reference evidence="10" key="4">
    <citation type="submission" date="2018-10" db="EMBL/GenBank/DDBJ databases">
        <authorList>
            <consortium name="PulseNet: The National Subtyping Network for Foodborne Disease Surveillance"/>
            <person name="Tarr C.L."/>
            <person name="Trees E."/>
            <person name="Katz L.S."/>
            <person name="Carleton-Romer H.A."/>
            <person name="Stroika S."/>
            <person name="Kucerova Z."/>
            <person name="Roache K.F."/>
            <person name="Sabol A.L."/>
            <person name="Besser J."/>
            <person name="Gerner-Smidt P."/>
        </authorList>
    </citation>
    <scope>NUCLEOTIDE SEQUENCE [LARGE SCALE GENOMIC DNA]</scope>
    <source>
        <strain evidence="10">PNUSAS038541</strain>
        <strain evidence="7">PNUSAS058450</strain>
    </source>
</reference>
<evidence type="ECO:0000313" key="10">
    <source>
        <dbReference type="EMBL" id="MLW02286.1"/>
    </source>
</evidence>
<dbReference type="CDD" id="cd09971">
    <property type="entry name" value="SdiA-regulated"/>
    <property type="match status" value="1"/>
</dbReference>
<dbReference type="Proteomes" id="UP000866740">
    <property type="component" value="Unassembled WGS sequence"/>
</dbReference>
<dbReference type="AlphaFoldDB" id="A0A1S0ZRA6"/>
<evidence type="ECO:0000313" key="12">
    <source>
        <dbReference type="EMBL" id="TPQ08789.1"/>
    </source>
</evidence>
<dbReference type="Proteomes" id="UP000839530">
    <property type="component" value="Unassembled WGS sequence"/>
</dbReference>
<proteinExistence type="predicted"/>
<evidence type="ECO:0000313" key="13">
    <source>
        <dbReference type="Proteomes" id="UP000251994"/>
    </source>
</evidence>
<reference evidence="6" key="3">
    <citation type="submission" date="2018-08" db="EMBL/GenBank/DDBJ databases">
        <authorList>
            <consortium name="GenomeTrakr network: Whole genome sequencing for foodborne pathogen traceback"/>
        </authorList>
    </citation>
    <scope>NUCLEOTIDE SEQUENCE [LARGE SCALE GENOMIC DNA]</scope>
    <source>
        <strain evidence="9">CFSAN048114</strain>
        <strain evidence="8">FLUFL-1338</strain>
        <strain evidence="6">FLUFL-367</strain>
    </source>
</reference>
<accession>A0A1S0ZRA6</accession>
<evidence type="ECO:0000256" key="1">
    <source>
        <dbReference type="ARBA" id="ARBA00004162"/>
    </source>
</evidence>
<evidence type="ECO:0000313" key="14">
    <source>
        <dbReference type="Proteomes" id="UP000320106"/>
    </source>
</evidence>
<evidence type="ECO:0008006" key="15">
    <source>
        <dbReference type="Google" id="ProtNLM"/>
    </source>
</evidence>
<dbReference type="EMBL" id="CP030219">
    <property type="protein sequence ID" value="AXD73923.1"/>
    <property type="molecule type" value="Genomic_DNA"/>
</dbReference>
<evidence type="ECO:0000256" key="2">
    <source>
        <dbReference type="ARBA" id="ARBA00022475"/>
    </source>
</evidence>
<dbReference type="EMBL" id="RSUV01000024">
    <property type="protein sequence ID" value="MIV46424.1"/>
    <property type="molecule type" value="Genomic_DNA"/>
</dbReference>
<dbReference type="RefSeq" id="WP_023249530.1">
    <property type="nucleotide sequence ID" value="NZ_CP030180.1"/>
</dbReference>
<dbReference type="EMBL" id="RVIJ01000022">
    <property type="protein sequence ID" value="MLW02286.1"/>
    <property type="molecule type" value="Genomic_DNA"/>
</dbReference>
<reference evidence="11" key="1">
    <citation type="submission" date="2016-09" db="EMBL/GenBank/DDBJ databases">
        <title>Whole genome sequencing of Salmonella enterica.</title>
        <authorList>
            <person name="Bell R."/>
        </authorList>
    </citation>
    <scope>NUCLEOTIDE SEQUENCE [LARGE SCALE GENOMIC DNA]</scope>
    <source>
        <strain evidence="11">CFSAN044929</strain>
    </source>
</reference>
<evidence type="ECO:0000256" key="3">
    <source>
        <dbReference type="ARBA" id="ARBA00023136"/>
    </source>
</evidence>
<dbReference type="EMBL" id="RSMR01000021">
    <property type="protein sequence ID" value="MIK93476.1"/>
    <property type="molecule type" value="Genomic_DNA"/>
</dbReference>
<dbReference type="Proteomes" id="UP000885392">
    <property type="component" value="Unassembled WGS sequence"/>
</dbReference>
<keyword evidence="2" id="KW-1003">Cell membrane</keyword>
<reference evidence="5 13" key="2">
    <citation type="submission" date="2018-06" db="EMBL/GenBank/DDBJ databases">
        <title>Completed Genome Sequences of 32 Strains from Various Serotypes of Salmonella enterica.</title>
        <authorList>
            <person name="Nash J.H.E."/>
            <person name="Robertson J."/>
            <person name="Bessonov K."/>
        </authorList>
    </citation>
    <scope>NUCLEOTIDE SEQUENCE [LARGE SCALE GENOMIC DNA]</scope>
    <source>
        <strain evidence="5 13">SA20021456</strain>
    </source>
</reference>